<keyword evidence="3" id="KW-1185">Reference proteome</keyword>
<evidence type="ECO:0000313" key="3">
    <source>
        <dbReference type="Proteomes" id="UP000598775"/>
    </source>
</evidence>
<proteinExistence type="predicted"/>
<evidence type="ECO:0000313" key="2">
    <source>
        <dbReference type="EMBL" id="GGF17884.1"/>
    </source>
</evidence>
<gene>
    <name evidence="2" type="ORF">GCM10011399_09480</name>
</gene>
<dbReference type="RefSeq" id="WP_229715100.1">
    <property type="nucleotide sequence ID" value="NZ_BMGP01000002.1"/>
</dbReference>
<organism evidence="2 3">
    <name type="scientific">Subtercola lobariae</name>
    <dbReference type="NCBI Taxonomy" id="1588641"/>
    <lineage>
        <taxon>Bacteria</taxon>
        <taxon>Bacillati</taxon>
        <taxon>Actinomycetota</taxon>
        <taxon>Actinomycetes</taxon>
        <taxon>Micrococcales</taxon>
        <taxon>Microbacteriaceae</taxon>
        <taxon>Subtercola</taxon>
    </lineage>
</organism>
<dbReference type="AlphaFoldDB" id="A0A917B2U0"/>
<comment type="caution">
    <text evidence="2">The sequence shown here is derived from an EMBL/GenBank/DDBJ whole genome shotgun (WGS) entry which is preliminary data.</text>
</comment>
<feature type="compositionally biased region" description="Basic and acidic residues" evidence="1">
    <location>
        <begin position="62"/>
        <end position="74"/>
    </location>
</feature>
<feature type="region of interest" description="Disordered" evidence="1">
    <location>
        <begin position="1"/>
        <end position="74"/>
    </location>
</feature>
<name>A0A917B2U0_9MICO</name>
<dbReference type="EMBL" id="BMGP01000002">
    <property type="protein sequence ID" value="GGF17884.1"/>
    <property type="molecule type" value="Genomic_DNA"/>
</dbReference>
<sequence>MSSEPELPVRRVGRRRVQTEPVAGSDARPQSAATLSPELAVVKAAEDTDDTREATPPGAGPNDERLKADKPPHW</sequence>
<reference evidence="2 3" key="1">
    <citation type="journal article" date="2014" name="Int. J. Syst. Evol. Microbiol.">
        <title>Complete genome sequence of Corynebacterium casei LMG S-19264T (=DSM 44701T), isolated from a smear-ripened cheese.</title>
        <authorList>
            <consortium name="US DOE Joint Genome Institute (JGI-PGF)"/>
            <person name="Walter F."/>
            <person name="Albersmeier A."/>
            <person name="Kalinowski J."/>
            <person name="Ruckert C."/>
        </authorList>
    </citation>
    <scope>NUCLEOTIDE SEQUENCE [LARGE SCALE GENOMIC DNA]</scope>
    <source>
        <strain evidence="2 3">CGMCC 1.12976</strain>
    </source>
</reference>
<evidence type="ECO:0000256" key="1">
    <source>
        <dbReference type="SAM" id="MobiDB-lite"/>
    </source>
</evidence>
<dbReference type="Proteomes" id="UP000598775">
    <property type="component" value="Unassembled WGS sequence"/>
</dbReference>
<protein>
    <submittedName>
        <fullName evidence="2">Uncharacterized protein</fullName>
    </submittedName>
</protein>
<accession>A0A917B2U0</accession>